<reference evidence="2" key="2">
    <citation type="submission" date="2021-04" db="EMBL/GenBank/DDBJ databases">
        <authorList>
            <person name="Gilroy R."/>
        </authorList>
    </citation>
    <scope>NUCLEOTIDE SEQUENCE</scope>
    <source>
        <strain evidence="2">ChiSjej2B20-11307</strain>
    </source>
</reference>
<keyword evidence="1" id="KW-0732">Signal</keyword>
<evidence type="ECO:0000313" key="2">
    <source>
        <dbReference type="EMBL" id="HJA07530.1"/>
    </source>
</evidence>
<comment type="caution">
    <text evidence="2">The sequence shown here is derived from an EMBL/GenBank/DDBJ whole genome shotgun (WGS) entry which is preliminary data.</text>
</comment>
<evidence type="ECO:0000256" key="1">
    <source>
        <dbReference type="SAM" id="SignalP"/>
    </source>
</evidence>
<dbReference type="Proteomes" id="UP000824223">
    <property type="component" value="Unassembled WGS sequence"/>
</dbReference>
<dbReference type="AlphaFoldDB" id="A0A9D2KJX8"/>
<feature type="signal peptide" evidence="1">
    <location>
        <begin position="1"/>
        <end position="25"/>
    </location>
</feature>
<reference evidence="2" key="1">
    <citation type="journal article" date="2021" name="PeerJ">
        <title>Extensive microbial diversity within the chicken gut microbiome revealed by metagenomics and culture.</title>
        <authorList>
            <person name="Gilroy R."/>
            <person name="Ravi A."/>
            <person name="Getino M."/>
            <person name="Pursley I."/>
            <person name="Horton D.L."/>
            <person name="Alikhan N.F."/>
            <person name="Baker D."/>
            <person name="Gharbi K."/>
            <person name="Hall N."/>
            <person name="Watson M."/>
            <person name="Adriaenssens E.M."/>
            <person name="Foster-Nyarko E."/>
            <person name="Jarju S."/>
            <person name="Secka A."/>
            <person name="Antonio M."/>
            <person name="Oren A."/>
            <person name="Chaudhuri R.R."/>
            <person name="La Ragione R."/>
            <person name="Hildebrand F."/>
            <person name="Pallen M.J."/>
        </authorList>
    </citation>
    <scope>NUCLEOTIDE SEQUENCE</scope>
    <source>
        <strain evidence="2">ChiSjej2B20-11307</strain>
    </source>
</reference>
<accession>A0A9D2KJX8</accession>
<sequence>MLRFKLSSVLLALMLSIVLSGCSKTAGDTIETVENGQTFTMDQMSFTPEEEGSAAIIAPDSRVQYYNYYPEYDGYEYYFVKGTLKNEEDQKKEISSYYVESETSGKRADAKLIVTNEDKSDFVKGIEAHAEVDFFLITFVEKGGDKPDSFRIFGGSKGDDTWENEIQYRTESE</sequence>
<evidence type="ECO:0008006" key="4">
    <source>
        <dbReference type="Google" id="ProtNLM"/>
    </source>
</evidence>
<evidence type="ECO:0000313" key="3">
    <source>
        <dbReference type="Proteomes" id="UP000824223"/>
    </source>
</evidence>
<name>A0A9D2KJX8_9FIRM</name>
<dbReference type="PROSITE" id="PS51257">
    <property type="entry name" value="PROKAR_LIPOPROTEIN"/>
    <property type="match status" value="1"/>
</dbReference>
<feature type="chain" id="PRO_5038474997" description="Lipoprotein" evidence="1">
    <location>
        <begin position="26"/>
        <end position="173"/>
    </location>
</feature>
<proteinExistence type="predicted"/>
<protein>
    <recommendedName>
        <fullName evidence="4">Lipoprotein</fullName>
    </recommendedName>
</protein>
<organism evidence="2 3">
    <name type="scientific">Candidatus Mediterraneibacter pullicola</name>
    <dbReference type="NCBI Taxonomy" id="2838682"/>
    <lineage>
        <taxon>Bacteria</taxon>
        <taxon>Bacillati</taxon>
        <taxon>Bacillota</taxon>
        <taxon>Clostridia</taxon>
        <taxon>Lachnospirales</taxon>
        <taxon>Lachnospiraceae</taxon>
        <taxon>Mediterraneibacter</taxon>
    </lineage>
</organism>
<gene>
    <name evidence="2" type="ORF">H9798_10395</name>
</gene>
<dbReference type="EMBL" id="DXAK01000049">
    <property type="protein sequence ID" value="HJA07530.1"/>
    <property type="molecule type" value="Genomic_DNA"/>
</dbReference>